<feature type="compositionally biased region" description="Low complexity" evidence="1">
    <location>
        <begin position="65"/>
        <end position="75"/>
    </location>
</feature>
<dbReference type="Proteomes" id="UP000287651">
    <property type="component" value="Unassembled WGS sequence"/>
</dbReference>
<evidence type="ECO:0000313" key="2">
    <source>
        <dbReference type="EMBL" id="RRT82454.1"/>
    </source>
</evidence>
<feature type="region of interest" description="Disordered" evidence="1">
    <location>
        <begin position="65"/>
        <end position="86"/>
    </location>
</feature>
<dbReference type="EMBL" id="AMZH03000691">
    <property type="protein sequence ID" value="RRT82454.1"/>
    <property type="molecule type" value="Genomic_DNA"/>
</dbReference>
<dbReference type="AlphaFoldDB" id="A0A427B1R2"/>
<evidence type="ECO:0000256" key="1">
    <source>
        <dbReference type="SAM" id="MobiDB-lite"/>
    </source>
</evidence>
<feature type="compositionally biased region" description="Polar residues" evidence="1">
    <location>
        <begin position="1"/>
        <end position="13"/>
    </location>
</feature>
<evidence type="ECO:0000313" key="3">
    <source>
        <dbReference type="Proteomes" id="UP000287651"/>
    </source>
</evidence>
<gene>
    <name evidence="2" type="ORF">B296_00019948</name>
</gene>
<proteinExistence type="predicted"/>
<feature type="region of interest" description="Disordered" evidence="1">
    <location>
        <begin position="1"/>
        <end position="23"/>
    </location>
</feature>
<comment type="caution">
    <text evidence="2">The sequence shown here is derived from an EMBL/GenBank/DDBJ whole genome shotgun (WGS) entry which is preliminary data.</text>
</comment>
<protein>
    <submittedName>
        <fullName evidence="2">Uncharacterized protein</fullName>
    </submittedName>
</protein>
<name>A0A427B1R2_ENSVE</name>
<organism evidence="2 3">
    <name type="scientific">Ensete ventricosum</name>
    <name type="common">Abyssinian banana</name>
    <name type="synonym">Musa ensete</name>
    <dbReference type="NCBI Taxonomy" id="4639"/>
    <lineage>
        <taxon>Eukaryota</taxon>
        <taxon>Viridiplantae</taxon>
        <taxon>Streptophyta</taxon>
        <taxon>Embryophyta</taxon>
        <taxon>Tracheophyta</taxon>
        <taxon>Spermatophyta</taxon>
        <taxon>Magnoliopsida</taxon>
        <taxon>Liliopsida</taxon>
        <taxon>Zingiberales</taxon>
        <taxon>Musaceae</taxon>
        <taxon>Ensete</taxon>
    </lineage>
</organism>
<accession>A0A427B1R2</accession>
<sequence length="86" mass="9356">MPTSITFLNSPTCSRRPPPAETAQVTRRRCVFYLLLPLPLMVTHLQNDCIVLEVKAPFEMYATSPAAMSTASTTSRPESQGNGGCP</sequence>
<reference evidence="2 3" key="1">
    <citation type="journal article" date="2014" name="Agronomy (Basel)">
        <title>A Draft Genome Sequence for Ensete ventricosum, the Drought-Tolerant Tree Against Hunger.</title>
        <authorList>
            <person name="Harrison J."/>
            <person name="Moore K.A."/>
            <person name="Paszkiewicz K."/>
            <person name="Jones T."/>
            <person name="Grant M."/>
            <person name="Ambacheew D."/>
            <person name="Muzemil S."/>
            <person name="Studholme D.J."/>
        </authorList>
    </citation>
    <scope>NUCLEOTIDE SEQUENCE [LARGE SCALE GENOMIC DNA]</scope>
</reference>